<dbReference type="EMBL" id="KV426017">
    <property type="protein sequence ID" value="KZV91945.1"/>
    <property type="molecule type" value="Genomic_DNA"/>
</dbReference>
<proteinExistence type="predicted"/>
<dbReference type="Proteomes" id="UP000077266">
    <property type="component" value="Unassembled WGS sequence"/>
</dbReference>
<keyword evidence="2" id="KW-1185">Reference proteome</keyword>
<organism evidence="1 2">
    <name type="scientific">Exidia glandulosa HHB12029</name>
    <dbReference type="NCBI Taxonomy" id="1314781"/>
    <lineage>
        <taxon>Eukaryota</taxon>
        <taxon>Fungi</taxon>
        <taxon>Dikarya</taxon>
        <taxon>Basidiomycota</taxon>
        <taxon>Agaricomycotina</taxon>
        <taxon>Agaricomycetes</taxon>
        <taxon>Auriculariales</taxon>
        <taxon>Exidiaceae</taxon>
        <taxon>Exidia</taxon>
    </lineage>
</organism>
<protein>
    <submittedName>
        <fullName evidence="1">Uncharacterized protein</fullName>
    </submittedName>
</protein>
<evidence type="ECO:0000313" key="1">
    <source>
        <dbReference type="EMBL" id="KZV91945.1"/>
    </source>
</evidence>
<name>A0A165HGR1_EXIGL</name>
<reference evidence="1 2" key="1">
    <citation type="journal article" date="2016" name="Mol. Biol. Evol.">
        <title>Comparative Genomics of Early-Diverging Mushroom-Forming Fungi Provides Insights into the Origins of Lignocellulose Decay Capabilities.</title>
        <authorList>
            <person name="Nagy L.G."/>
            <person name="Riley R."/>
            <person name="Tritt A."/>
            <person name="Adam C."/>
            <person name="Daum C."/>
            <person name="Floudas D."/>
            <person name="Sun H."/>
            <person name="Yadav J.S."/>
            <person name="Pangilinan J."/>
            <person name="Larsson K.H."/>
            <person name="Matsuura K."/>
            <person name="Barry K."/>
            <person name="Labutti K."/>
            <person name="Kuo R."/>
            <person name="Ohm R.A."/>
            <person name="Bhattacharya S.S."/>
            <person name="Shirouzu T."/>
            <person name="Yoshinaga Y."/>
            <person name="Martin F.M."/>
            <person name="Grigoriev I.V."/>
            <person name="Hibbett D.S."/>
        </authorList>
    </citation>
    <scope>NUCLEOTIDE SEQUENCE [LARGE SCALE GENOMIC DNA]</scope>
    <source>
        <strain evidence="1 2">HHB12029</strain>
    </source>
</reference>
<dbReference type="InParanoid" id="A0A165HGR1"/>
<sequence>MFTLKPHPLPGARSLVTATTDIQAGSRASRSVGVSVALLDNQKGKRCDHCLRRARVVRLAPLLALLYVLLLRHPMQVTCLSSMLSLDASFEARTRTGQRVATKSSVSRSTRLSRVLRSSVWILRAAQTLSS</sequence>
<gene>
    <name evidence="1" type="ORF">EXIGLDRAFT_85025</name>
</gene>
<dbReference type="AlphaFoldDB" id="A0A165HGR1"/>
<evidence type="ECO:0000313" key="2">
    <source>
        <dbReference type="Proteomes" id="UP000077266"/>
    </source>
</evidence>
<accession>A0A165HGR1</accession>